<organism evidence="15 16">
    <name type="scientific">Clydaea vesicula</name>
    <dbReference type="NCBI Taxonomy" id="447962"/>
    <lineage>
        <taxon>Eukaryota</taxon>
        <taxon>Fungi</taxon>
        <taxon>Fungi incertae sedis</taxon>
        <taxon>Chytridiomycota</taxon>
        <taxon>Chytridiomycota incertae sedis</taxon>
        <taxon>Chytridiomycetes</taxon>
        <taxon>Lobulomycetales</taxon>
        <taxon>Lobulomycetaceae</taxon>
        <taxon>Clydaea</taxon>
    </lineage>
</organism>
<gene>
    <name evidence="15" type="ORF">HK099_002549</name>
</gene>
<dbReference type="PROSITE" id="PS51678">
    <property type="entry name" value="SAM_MT_PRMT"/>
    <property type="match status" value="1"/>
</dbReference>
<dbReference type="Pfam" id="PF22528">
    <property type="entry name" value="PRMT_C"/>
    <property type="match status" value="1"/>
</dbReference>
<evidence type="ECO:0000256" key="9">
    <source>
        <dbReference type="ARBA" id="ARBA00023015"/>
    </source>
</evidence>
<dbReference type="PANTHER" id="PTHR11006">
    <property type="entry name" value="PROTEIN ARGININE N-METHYLTRANSFERASE"/>
    <property type="match status" value="1"/>
</dbReference>
<dbReference type="InterPro" id="IPR029063">
    <property type="entry name" value="SAM-dependent_MTases_sf"/>
</dbReference>
<reference evidence="15" key="1">
    <citation type="submission" date="2020-05" db="EMBL/GenBank/DDBJ databases">
        <title>Phylogenomic resolution of chytrid fungi.</title>
        <authorList>
            <person name="Stajich J.E."/>
            <person name="Amses K."/>
            <person name="Simmons R."/>
            <person name="Seto K."/>
            <person name="Myers J."/>
            <person name="Bonds A."/>
            <person name="Quandt C.A."/>
            <person name="Barry K."/>
            <person name="Liu P."/>
            <person name="Grigoriev I."/>
            <person name="Longcore J.E."/>
            <person name="James T.Y."/>
        </authorList>
    </citation>
    <scope>NUCLEOTIDE SEQUENCE</scope>
    <source>
        <strain evidence="15">JEL0476</strain>
    </source>
</reference>
<name>A0AAD5TV74_9FUNG</name>
<dbReference type="GO" id="GO:0070611">
    <property type="term" value="F:histone H3R2 methyltransferase activity"/>
    <property type="evidence" value="ECO:0007669"/>
    <property type="project" value="TreeGrafter"/>
</dbReference>
<evidence type="ECO:0000256" key="6">
    <source>
        <dbReference type="ARBA" id="ARBA00022679"/>
    </source>
</evidence>
<evidence type="ECO:0000256" key="11">
    <source>
        <dbReference type="ARBA" id="ARBA00023242"/>
    </source>
</evidence>
<evidence type="ECO:0000256" key="10">
    <source>
        <dbReference type="ARBA" id="ARBA00023163"/>
    </source>
</evidence>
<keyword evidence="6 13" id="KW-0808">Transferase</keyword>
<evidence type="ECO:0000313" key="15">
    <source>
        <dbReference type="EMBL" id="KAJ3200701.1"/>
    </source>
</evidence>
<evidence type="ECO:0000256" key="7">
    <source>
        <dbReference type="ARBA" id="ARBA00022691"/>
    </source>
</evidence>
<dbReference type="EMBL" id="JADGJW010001851">
    <property type="protein sequence ID" value="KAJ3200701.1"/>
    <property type="molecule type" value="Genomic_DNA"/>
</dbReference>
<dbReference type="GO" id="GO:0005737">
    <property type="term" value="C:cytoplasm"/>
    <property type="evidence" value="ECO:0007669"/>
    <property type="project" value="UniProtKB-SubCell"/>
</dbReference>
<keyword evidence="11" id="KW-0539">Nucleus</keyword>
<dbReference type="GO" id="GO:0032259">
    <property type="term" value="P:methylation"/>
    <property type="evidence" value="ECO:0007669"/>
    <property type="project" value="UniProtKB-KW"/>
</dbReference>
<dbReference type="EC" id="2.1.1.319" evidence="3"/>
<protein>
    <recommendedName>
        <fullName evidence="3">type I protein arginine methyltransferase</fullName>
        <ecNumber evidence="3">2.1.1.319</ecNumber>
    </recommendedName>
</protein>
<comment type="caution">
    <text evidence="15">The sequence shown here is derived from an EMBL/GenBank/DDBJ whole genome shotgun (WGS) entry which is preliminary data.</text>
</comment>
<evidence type="ECO:0000256" key="5">
    <source>
        <dbReference type="ARBA" id="ARBA00022603"/>
    </source>
</evidence>
<keyword evidence="7 13" id="KW-0949">S-adenosyl-L-methionine</keyword>
<dbReference type="Proteomes" id="UP001211065">
    <property type="component" value="Unassembled WGS sequence"/>
</dbReference>
<evidence type="ECO:0000256" key="1">
    <source>
        <dbReference type="ARBA" id="ARBA00004123"/>
    </source>
</evidence>
<dbReference type="GO" id="GO:0035242">
    <property type="term" value="F:protein-arginine omega-N asymmetric methyltransferase activity"/>
    <property type="evidence" value="ECO:0007669"/>
    <property type="project" value="UniProtKB-EC"/>
</dbReference>
<evidence type="ECO:0000256" key="8">
    <source>
        <dbReference type="ARBA" id="ARBA00022853"/>
    </source>
</evidence>
<keyword evidence="16" id="KW-1185">Reference proteome</keyword>
<dbReference type="CDD" id="cd02440">
    <property type="entry name" value="AdoMet_MTases"/>
    <property type="match status" value="1"/>
</dbReference>
<evidence type="ECO:0000313" key="16">
    <source>
        <dbReference type="Proteomes" id="UP001211065"/>
    </source>
</evidence>
<feature type="domain" description="Protein arginine N-methyltransferase" evidence="14">
    <location>
        <begin position="152"/>
        <end position="304"/>
    </location>
</feature>
<evidence type="ECO:0000256" key="12">
    <source>
        <dbReference type="ARBA" id="ARBA00049086"/>
    </source>
</evidence>
<sequence length="368" mass="42427">MESVKEDFPKNDDGARDPSYFGYYAQFVHQQNMLSDIVRTQSYQRAILSNAQKHFKNKQVMDVGAGSGILSYFAVQAGAEKLILSNEKNLWLHDKIEVFQEKIERPLNIPKVDTIISEPIGVLLIHERMLESYLHARDHYLNPGGIMIPSTGTIFLAPFSDAGLWSQTMNKVRFWEQDNFYGVDFSPLAEDAKSEIFGQPIVGYFDYRLLMAPSVSYMVDFQTISSSQLKDFTIPIDWKFPFTGLVHGIAGWFDIDLGGVILSTAPSAERTHWQQVRFLFQEPLAVNAYENIHGWMRLIVNDNRSYHIYAEVTKNSNSLSEPSECLNNFQNLNLKRLEVENFRRGIWNLHEQTYHYETSPMDLSRPEF</sequence>
<evidence type="ECO:0000256" key="3">
    <source>
        <dbReference type="ARBA" id="ARBA00011925"/>
    </source>
</evidence>
<dbReference type="GO" id="GO:0005634">
    <property type="term" value="C:nucleus"/>
    <property type="evidence" value="ECO:0007669"/>
    <property type="project" value="UniProtKB-SubCell"/>
</dbReference>
<keyword evidence="10" id="KW-0804">Transcription</keyword>
<evidence type="ECO:0000256" key="2">
    <source>
        <dbReference type="ARBA" id="ARBA00004496"/>
    </source>
</evidence>
<dbReference type="Gene3D" id="3.40.50.150">
    <property type="entry name" value="Vaccinia Virus protein VP39"/>
    <property type="match status" value="1"/>
</dbReference>
<feature type="non-terminal residue" evidence="15">
    <location>
        <position position="368"/>
    </location>
</feature>
<keyword evidence="5 13" id="KW-0489">Methyltransferase</keyword>
<comment type="subcellular location">
    <subcellularLocation>
        <location evidence="2">Cytoplasm</location>
    </subcellularLocation>
    <subcellularLocation>
        <location evidence="1">Nucleus</location>
    </subcellularLocation>
</comment>
<evidence type="ECO:0000256" key="13">
    <source>
        <dbReference type="PROSITE-ProRule" id="PRU01015"/>
    </source>
</evidence>
<keyword evidence="8" id="KW-0156">Chromatin regulator</keyword>
<keyword evidence="9" id="KW-0805">Transcription regulation</keyword>
<comment type="catalytic activity">
    <reaction evidence="12">
        <text>L-arginyl-[protein] + 2 S-adenosyl-L-methionine = N(omega),N(omega)-dimethyl-L-arginyl-[protein] + 2 S-adenosyl-L-homocysteine + 2 H(+)</text>
        <dbReference type="Rhea" id="RHEA:48096"/>
        <dbReference type="Rhea" id="RHEA-COMP:10532"/>
        <dbReference type="Rhea" id="RHEA-COMP:11991"/>
        <dbReference type="ChEBI" id="CHEBI:15378"/>
        <dbReference type="ChEBI" id="CHEBI:29965"/>
        <dbReference type="ChEBI" id="CHEBI:57856"/>
        <dbReference type="ChEBI" id="CHEBI:59789"/>
        <dbReference type="ChEBI" id="CHEBI:61897"/>
        <dbReference type="EC" id="2.1.1.319"/>
    </reaction>
</comment>
<dbReference type="InterPro" id="IPR055135">
    <property type="entry name" value="PRMT_dom"/>
</dbReference>
<evidence type="ECO:0000259" key="14">
    <source>
        <dbReference type="Pfam" id="PF22528"/>
    </source>
</evidence>
<evidence type="ECO:0000256" key="4">
    <source>
        <dbReference type="ARBA" id="ARBA00022490"/>
    </source>
</evidence>
<dbReference type="PANTHER" id="PTHR11006:SF10">
    <property type="entry name" value="HISTONE-ARGININE METHYLTRANSFERASE CARMER-RELATED"/>
    <property type="match status" value="1"/>
</dbReference>
<dbReference type="SUPFAM" id="SSF53335">
    <property type="entry name" value="S-adenosyl-L-methionine-dependent methyltransferases"/>
    <property type="match status" value="1"/>
</dbReference>
<dbReference type="InterPro" id="IPR025799">
    <property type="entry name" value="Arg_MeTrfase"/>
</dbReference>
<keyword evidence="4" id="KW-0963">Cytoplasm</keyword>
<dbReference type="Gene3D" id="2.70.160.11">
    <property type="entry name" value="Hnrnp arginine n-methyltransferase1"/>
    <property type="match status" value="1"/>
</dbReference>
<accession>A0AAD5TV74</accession>
<proteinExistence type="predicted"/>
<dbReference type="AlphaFoldDB" id="A0AAD5TV74"/>